<keyword evidence="18" id="KW-1185">Reference proteome</keyword>
<dbReference type="PRINTS" id="PR00463">
    <property type="entry name" value="EP450I"/>
</dbReference>
<dbReference type="SUPFAM" id="SSF48264">
    <property type="entry name" value="Cytochrome P450"/>
    <property type="match status" value="1"/>
</dbReference>
<evidence type="ECO:0000256" key="3">
    <source>
        <dbReference type="ARBA" id="ARBA00004174"/>
    </source>
</evidence>
<accession>A0AAV4SWU9</accession>
<evidence type="ECO:0000256" key="14">
    <source>
        <dbReference type="PIRSR" id="PIRSR602401-1"/>
    </source>
</evidence>
<keyword evidence="9" id="KW-0492">Microsome</keyword>
<evidence type="ECO:0000313" key="17">
    <source>
        <dbReference type="EMBL" id="GIY38419.1"/>
    </source>
</evidence>
<dbReference type="InterPro" id="IPR050182">
    <property type="entry name" value="Cytochrome_P450_fam2"/>
</dbReference>
<proteinExistence type="inferred from homology"/>
<comment type="similarity">
    <text evidence="5 15">Belongs to the cytochrome P450 family.</text>
</comment>
<dbReference type="InterPro" id="IPR001128">
    <property type="entry name" value="Cyt_P450"/>
</dbReference>
<evidence type="ECO:0000256" key="10">
    <source>
        <dbReference type="ARBA" id="ARBA00023002"/>
    </source>
</evidence>
<dbReference type="InterPro" id="IPR002401">
    <property type="entry name" value="Cyt_P450_E_grp-I"/>
</dbReference>
<comment type="cofactor">
    <cofactor evidence="1 14">
        <name>heme</name>
        <dbReference type="ChEBI" id="CHEBI:30413"/>
    </cofactor>
</comment>
<gene>
    <name evidence="17" type="primary">Cyp2j6</name>
    <name evidence="17" type="ORF">CDAR_367681</name>
</gene>
<reference evidence="17 18" key="1">
    <citation type="submission" date="2021-06" db="EMBL/GenBank/DDBJ databases">
        <title>Caerostris darwini draft genome.</title>
        <authorList>
            <person name="Kono N."/>
            <person name="Arakawa K."/>
        </authorList>
    </citation>
    <scope>NUCLEOTIDE SEQUENCE [LARGE SCALE GENOMIC DNA]</scope>
</reference>
<keyword evidence="6 14" id="KW-0349">Heme</keyword>
<keyword evidence="16" id="KW-1133">Transmembrane helix</keyword>
<evidence type="ECO:0000256" key="7">
    <source>
        <dbReference type="ARBA" id="ARBA00022723"/>
    </source>
</evidence>
<evidence type="ECO:0000256" key="16">
    <source>
        <dbReference type="SAM" id="Phobius"/>
    </source>
</evidence>
<keyword evidence="8" id="KW-0256">Endoplasmic reticulum</keyword>
<feature type="binding site" description="axial binding residue" evidence="14">
    <location>
        <position position="451"/>
    </location>
    <ligand>
        <name>heme</name>
        <dbReference type="ChEBI" id="CHEBI:30413"/>
    </ligand>
    <ligandPart>
        <name>Fe</name>
        <dbReference type="ChEBI" id="CHEBI:18248"/>
    </ligandPart>
</feature>
<dbReference type="PANTHER" id="PTHR24300:SF375">
    <property type="entry name" value="CYTOCHROME P450 FAMILY"/>
    <property type="match status" value="1"/>
</dbReference>
<keyword evidence="13 16" id="KW-0472">Membrane</keyword>
<dbReference type="PROSITE" id="PS00086">
    <property type="entry name" value="CYTOCHROME_P450"/>
    <property type="match status" value="1"/>
</dbReference>
<sequence>MNLVDLQRGKLMDNLHVLSIFLGCFIALLSLYWWHRQRKYKLPPAGPWGLPFVGYLPFLGQQPFKTLIHFTKKLGNIYSLNLGGAYTVVLNDFESVKEAFNNPAIQDRPPNLFDFHPDGLGLAGNNGMEWIEQRRYAMKTLKDAGMAKVPWESNLEAEVEDFLAILEDQDGKPYDVTDALLNSVSNNMTTIILEKRLLKGDPRRTIVDNGVKAVIATFSTLDLAFLFPGLAKFIAKLGFTSYSKNFKKMLAFNRLIRSEIKSRQKISTSEQNENSFIDGYLQEMERMKGKDVQNYFNEKNLIGVAQTLVIGGSEGPRTLLTWLFLAMATYPEIQKKVQKEIDTVLGKDGKIRWSERSKLPYTYAATLEANRWRTVSPLGVLHRVREDTTVGGYDVPKGSNVMSNIYALHNDPRYWKDPETFNPDRFLLKDGTVALGRVDSYMPFSFGRRICPGEMIAMMEIFQYFLSIMQRFDILPLENSPPNLEGINGGTFHAVEQKLRYVPRN</sequence>
<evidence type="ECO:0000256" key="15">
    <source>
        <dbReference type="RuleBase" id="RU000461"/>
    </source>
</evidence>
<evidence type="ECO:0000256" key="2">
    <source>
        <dbReference type="ARBA" id="ARBA00003690"/>
    </source>
</evidence>
<protein>
    <submittedName>
        <fullName evidence="17">Cytochrome P450 2J6</fullName>
    </submittedName>
</protein>
<keyword evidence="11 14" id="KW-0408">Iron</keyword>
<dbReference type="GO" id="GO:0016712">
    <property type="term" value="F:oxidoreductase activity, acting on paired donors, with incorporation or reduction of molecular oxygen, reduced flavin or flavoprotein as one donor, and incorporation of one atom of oxygen"/>
    <property type="evidence" value="ECO:0007669"/>
    <property type="project" value="TreeGrafter"/>
</dbReference>
<dbReference type="GO" id="GO:0020037">
    <property type="term" value="F:heme binding"/>
    <property type="evidence" value="ECO:0007669"/>
    <property type="project" value="InterPro"/>
</dbReference>
<feature type="transmembrane region" description="Helical" evidence="16">
    <location>
        <begin position="15"/>
        <end position="34"/>
    </location>
</feature>
<evidence type="ECO:0000256" key="9">
    <source>
        <dbReference type="ARBA" id="ARBA00022848"/>
    </source>
</evidence>
<keyword evidence="12 15" id="KW-0503">Monooxygenase</keyword>
<evidence type="ECO:0000256" key="5">
    <source>
        <dbReference type="ARBA" id="ARBA00010617"/>
    </source>
</evidence>
<evidence type="ECO:0000256" key="11">
    <source>
        <dbReference type="ARBA" id="ARBA00023004"/>
    </source>
</evidence>
<evidence type="ECO:0000256" key="12">
    <source>
        <dbReference type="ARBA" id="ARBA00023033"/>
    </source>
</evidence>
<evidence type="ECO:0000313" key="18">
    <source>
        <dbReference type="Proteomes" id="UP001054837"/>
    </source>
</evidence>
<evidence type="ECO:0000256" key="6">
    <source>
        <dbReference type="ARBA" id="ARBA00022617"/>
    </source>
</evidence>
<comment type="subcellular location">
    <subcellularLocation>
        <location evidence="4">Endoplasmic reticulum membrane</location>
        <topology evidence="4">Peripheral membrane protein</topology>
    </subcellularLocation>
    <subcellularLocation>
        <location evidence="3">Microsome membrane</location>
        <topology evidence="3">Peripheral membrane protein</topology>
    </subcellularLocation>
</comment>
<evidence type="ECO:0000256" key="1">
    <source>
        <dbReference type="ARBA" id="ARBA00001971"/>
    </source>
</evidence>
<dbReference type="GO" id="GO:0006805">
    <property type="term" value="P:xenobiotic metabolic process"/>
    <property type="evidence" value="ECO:0007669"/>
    <property type="project" value="TreeGrafter"/>
</dbReference>
<dbReference type="GO" id="GO:0006082">
    <property type="term" value="P:organic acid metabolic process"/>
    <property type="evidence" value="ECO:0007669"/>
    <property type="project" value="TreeGrafter"/>
</dbReference>
<dbReference type="GO" id="GO:0005789">
    <property type="term" value="C:endoplasmic reticulum membrane"/>
    <property type="evidence" value="ECO:0007669"/>
    <property type="project" value="UniProtKB-SubCell"/>
</dbReference>
<dbReference type="EMBL" id="BPLQ01008607">
    <property type="protein sequence ID" value="GIY38419.1"/>
    <property type="molecule type" value="Genomic_DNA"/>
</dbReference>
<dbReference type="FunFam" id="1.10.630.10:FF:000238">
    <property type="entry name" value="Cytochrome P450 2A6"/>
    <property type="match status" value="1"/>
</dbReference>
<evidence type="ECO:0000256" key="8">
    <source>
        <dbReference type="ARBA" id="ARBA00022824"/>
    </source>
</evidence>
<dbReference type="AlphaFoldDB" id="A0AAV4SWU9"/>
<dbReference type="Proteomes" id="UP001054837">
    <property type="component" value="Unassembled WGS sequence"/>
</dbReference>
<dbReference type="Gene3D" id="1.10.630.10">
    <property type="entry name" value="Cytochrome P450"/>
    <property type="match status" value="1"/>
</dbReference>
<evidence type="ECO:0000256" key="13">
    <source>
        <dbReference type="ARBA" id="ARBA00023136"/>
    </source>
</evidence>
<keyword evidence="7 14" id="KW-0479">Metal-binding</keyword>
<evidence type="ECO:0000256" key="4">
    <source>
        <dbReference type="ARBA" id="ARBA00004406"/>
    </source>
</evidence>
<keyword evidence="16" id="KW-0812">Transmembrane</keyword>
<comment type="caution">
    <text evidence="17">The sequence shown here is derived from an EMBL/GenBank/DDBJ whole genome shotgun (WGS) entry which is preliminary data.</text>
</comment>
<name>A0AAV4SWU9_9ARAC</name>
<dbReference type="InterPro" id="IPR017972">
    <property type="entry name" value="Cyt_P450_CS"/>
</dbReference>
<dbReference type="PANTHER" id="PTHR24300">
    <property type="entry name" value="CYTOCHROME P450 508A4-RELATED"/>
    <property type="match status" value="1"/>
</dbReference>
<keyword evidence="10 15" id="KW-0560">Oxidoreductase</keyword>
<dbReference type="Pfam" id="PF00067">
    <property type="entry name" value="p450"/>
    <property type="match status" value="1"/>
</dbReference>
<dbReference type="GO" id="GO:0005506">
    <property type="term" value="F:iron ion binding"/>
    <property type="evidence" value="ECO:0007669"/>
    <property type="project" value="InterPro"/>
</dbReference>
<dbReference type="InterPro" id="IPR036396">
    <property type="entry name" value="Cyt_P450_sf"/>
</dbReference>
<organism evidence="17 18">
    <name type="scientific">Caerostris darwini</name>
    <dbReference type="NCBI Taxonomy" id="1538125"/>
    <lineage>
        <taxon>Eukaryota</taxon>
        <taxon>Metazoa</taxon>
        <taxon>Ecdysozoa</taxon>
        <taxon>Arthropoda</taxon>
        <taxon>Chelicerata</taxon>
        <taxon>Arachnida</taxon>
        <taxon>Araneae</taxon>
        <taxon>Araneomorphae</taxon>
        <taxon>Entelegynae</taxon>
        <taxon>Araneoidea</taxon>
        <taxon>Araneidae</taxon>
        <taxon>Caerostris</taxon>
    </lineage>
</organism>
<dbReference type="PRINTS" id="PR00385">
    <property type="entry name" value="P450"/>
</dbReference>
<comment type="function">
    <text evidence="2">May be involved in the metabolism of insect hormones and in the breakdown of synthetic insecticides.</text>
</comment>